<evidence type="ECO:0000313" key="8">
    <source>
        <dbReference type="EMBL" id="QQE74337.1"/>
    </source>
</evidence>
<reference evidence="8 10" key="1">
    <citation type="submission" date="2020-12" db="EMBL/GenBank/DDBJ databases">
        <title>strain FJAT-54423T represents a novel species of the genus Brevibacillus.</title>
        <authorList>
            <person name="Tang R."/>
        </authorList>
    </citation>
    <scope>NUCLEOTIDE SEQUENCE [LARGE SCALE GENOMIC DNA]</scope>
    <source>
        <strain evidence="8 10">FJAT-54423</strain>
    </source>
</reference>
<keyword evidence="3" id="KW-1003">Cell membrane</keyword>
<keyword evidence="4" id="KW-0472">Membrane</keyword>
<feature type="region of interest" description="Disordered" evidence="5">
    <location>
        <begin position="26"/>
        <end position="46"/>
    </location>
</feature>
<evidence type="ECO:0000256" key="1">
    <source>
        <dbReference type="ARBA" id="ARBA00004236"/>
    </source>
</evidence>
<dbReference type="PROSITE" id="PS51257">
    <property type="entry name" value="PROKAR_LIPOPROTEIN"/>
    <property type="match status" value="1"/>
</dbReference>
<evidence type="ECO:0000259" key="7">
    <source>
        <dbReference type="Pfam" id="PF04069"/>
    </source>
</evidence>
<evidence type="ECO:0000256" key="3">
    <source>
        <dbReference type="ARBA" id="ARBA00022475"/>
    </source>
</evidence>
<sequence length="312" mass="33846">MKKRWTTGAAVLLGLSLLMAGCSGAQPENQPNSNQNAAGSEGASGGQGSVGAEVNYQIIGIDPGAGLMKATEKAIEEYELKDWELVEGSGAAMTAALTQAIKDKKPIIVTGWTPHWKFSKFDLKYLKDPKGVYGADEQIHTIVRKGLKEEHPSAYAFLDNFHWTTDDMGKVMLDIADGKQPEEAAADWVKANEETVNKWVEGLEPAEGKKLMLAYVAWDSEIASTNVVKTVLEQKLKYTVELSQVEAGPMWAGVANGDADGMVAAWLPTTHADYYEKLGKDLEDLGPNLEGTKIGLVVPAYMEIDSIEDLKK</sequence>
<dbReference type="GO" id="GO:0043190">
    <property type="term" value="C:ATP-binding cassette (ABC) transporter complex"/>
    <property type="evidence" value="ECO:0007669"/>
    <property type="project" value="InterPro"/>
</dbReference>
<evidence type="ECO:0000313" key="11">
    <source>
        <dbReference type="Proteomes" id="UP000677234"/>
    </source>
</evidence>
<evidence type="ECO:0000256" key="5">
    <source>
        <dbReference type="SAM" id="MobiDB-lite"/>
    </source>
</evidence>
<comment type="subcellular location">
    <subcellularLocation>
        <location evidence="1">Cell membrane</location>
    </subcellularLocation>
</comment>
<reference evidence="9" key="2">
    <citation type="submission" date="2021-04" db="EMBL/GenBank/DDBJ databases">
        <title>Brevibacillus composti FJAT-54423, complete genome.</title>
        <authorList>
            <person name="Tang R."/>
        </authorList>
    </citation>
    <scope>NUCLEOTIDE SEQUENCE</scope>
    <source>
        <strain evidence="9">FJAT-54424</strain>
    </source>
</reference>
<keyword evidence="6" id="KW-0732">Signal</keyword>
<evidence type="ECO:0000256" key="2">
    <source>
        <dbReference type="ARBA" id="ARBA00022448"/>
    </source>
</evidence>
<name>A0A7T5EKP8_9BACL</name>
<protein>
    <submittedName>
        <fullName evidence="8">Glycine/betaine ABC transporter</fullName>
    </submittedName>
</protein>
<dbReference type="GO" id="GO:0031460">
    <property type="term" value="P:glycine betaine transport"/>
    <property type="evidence" value="ECO:0007669"/>
    <property type="project" value="TreeGrafter"/>
</dbReference>
<dbReference type="KEGG" id="bcop:JD108_21370"/>
<proteinExistence type="predicted"/>
<organism evidence="8 10">
    <name type="scientific">Brevibacillus composti</name>
    <dbReference type="NCBI Taxonomy" id="2796470"/>
    <lineage>
        <taxon>Bacteria</taxon>
        <taxon>Bacillati</taxon>
        <taxon>Bacillota</taxon>
        <taxon>Bacilli</taxon>
        <taxon>Bacillales</taxon>
        <taxon>Paenibacillaceae</taxon>
        <taxon>Brevibacillus</taxon>
    </lineage>
</organism>
<evidence type="ECO:0000313" key="9">
    <source>
        <dbReference type="EMBL" id="QUO41419.1"/>
    </source>
</evidence>
<dbReference type="EMBL" id="CP066308">
    <property type="protein sequence ID" value="QQE74337.1"/>
    <property type="molecule type" value="Genomic_DNA"/>
</dbReference>
<dbReference type="Proteomes" id="UP000677234">
    <property type="component" value="Chromosome"/>
</dbReference>
<dbReference type="GO" id="GO:0015226">
    <property type="term" value="F:carnitine transmembrane transporter activity"/>
    <property type="evidence" value="ECO:0007669"/>
    <property type="project" value="TreeGrafter"/>
</dbReference>
<feature type="domain" description="ABC-type glycine betaine transport system substrate-binding" evidence="7">
    <location>
        <begin position="52"/>
        <end position="190"/>
    </location>
</feature>
<dbReference type="SUPFAM" id="SSF53850">
    <property type="entry name" value="Periplasmic binding protein-like II"/>
    <property type="match status" value="2"/>
</dbReference>
<keyword evidence="2" id="KW-0813">Transport</keyword>
<feature type="signal peptide" evidence="6">
    <location>
        <begin position="1"/>
        <end position="25"/>
    </location>
</feature>
<dbReference type="Gene3D" id="3.10.105.10">
    <property type="entry name" value="Dipeptide-binding Protein, Domain 3"/>
    <property type="match status" value="1"/>
</dbReference>
<evidence type="ECO:0000256" key="4">
    <source>
        <dbReference type="ARBA" id="ARBA00023136"/>
    </source>
</evidence>
<dbReference type="RefSeq" id="WP_198827918.1">
    <property type="nucleotide sequence ID" value="NZ_CP066308.1"/>
</dbReference>
<dbReference type="CDD" id="cd13639">
    <property type="entry name" value="PBP2_OpuAC_like"/>
    <property type="match status" value="1"/>
</dbReference>
<dbReference type="PANTHER" id="PTHR47737:SF1">
    <property type="entry name" value="GLYCINE BETAINE_PROLINE BETAINE TRANSPORT SYSTEM PERMEASE PROTEIN PROW"/>
    <property type="match status" value="1"/>
</dbReference>
<accession>A0A7T5EKP8</accession>
<dbReference type="PANTHER" id="PTHR47737">
    <property type="entry name" value="GLYCINE BETAINE/PROLINE BETAINE TRANSPORT SYSTEM PERMEASE PROTEIN PROW"/>
    <property type="match status" value="1"/>
</dbReference>
<gene>
    <name evidence="8" type="ORF">JD108_21370</name>
    <name evidence="9" type="ORF">KDJ56_21305</name>
</gene>
<evidence type="ECO:0000256" key="6">
    <source>
        <dbReference type="SAM" id="SignalP"/>
    </source>
</evidence>
<dbReference type="AlphaFoldDB" id="A0A7T5EKP8"/>
<dbReference type="InterPro" id="IPR007210">
    <property type="entry name" value="ABC_Gly_betaine_transp_sub-bd"/>
</dbReference>
<evidence type="ECO:0000313" key="10">
    <source>
        <dbReference type="Proteomes" id="UP000595847"/>
    </source>
</evidence>
<dbReference type="GO" id="GO:0015871">
    <property type="term" value="P:choline transport"/>
    <property type="evidence" value="ECO:0007669"/>
    <property type="project" value="TreeGrafter"/>
</dbReference>
<feature type="chain" id="PRO_5032668684" evidence="6">
    <location>
        <begin position="26"/>
        <end position="312"/>
    </location>
</feature>
<dbReference type="GO" id="GO:0005275">
    <property type="term" value="F:amine transmembrane transporter activity"/>
    <property type="evidence" value="ECO:0007669"/>
    <property type="project" value="TreeGrafter"/>
</dbReference>
<dbReference type="Pfam" id="PF04069">
    <property type="entry name" value="OpuAC"/>
    <property type="match status" value="2"/>
</dbReference>
<feature type="domain" description="ABC-type glycine betaine transport system substrate-binding" evidence="7">
    <location>
        <begin position="210"/>
        <end position="312"/>
    </location>
</feature>
<dbReference type="Gene3D" id="3.40.190.100">
    <property type="entry name" value="Glycine betaine-binding periplasmic protein, domain 2"/>
    <property type="match status" value="1"/>
</dbReference>
<dbReference type="EMBL" id="CP073708">
    <property type="protein sequence ID" value="QUO41419.1"/>
    <property type="molecule type" value="Genomic_DNA"/>
</dbReference>
<keyword evidence="11" id="KW-1185">Reference proteome</keyword>
<dbReference type="Proteomes" id="UP000595847">
    <property type="component" value="Chromosome"/>
</dbReference>